<dbReference type="InParanoid" id="A0A1E7FTZ6"/>
<dbReference type="PROSITE" id="PS50076">
    <property type="entry name" value="DNAJ_2"/>
    <property type="match status" value="1"/>
</dbReference>
<protein>
    <recommendedName>
        <fullName evidence="2">J domain-containing protein</fullName>
    </recommendedName>
</protein>
<dbReference type="InterPro" id="IPR001623">
    <property type="entry name" value="DnaJ_domain"/>
</dbReference>
<accession>A0A1E7FTZ6</accession>
<dbReference type="Proteomes" id="UP000095751">
    <property type="component" value="Unassembled WGS sequence"/>
</dbReference>
<dbReference type="InterPro" id="IPR036869">
    <property type="entry name" value="J_dom_sf"/>
</dbReference>
<keyword evidence="4" id="KW-1185">Reference proteome</keyword>
<evidence type="ECO:0000259" key="2">
    <source>
        <dbReference type="PROSITE" id="PS50076"/>
    </source>
</evidence>
<evidence type="ECO:0000313" key="3">
    <source>
        <dbReference type="EMBL" id="OEU21631.1"/>
    </source>
</evidence>
<feature type="compositionally biased region" description="Low complexity" evidence="1">
    <location>
        <begin position="96"/>
        <end position="110"/>
    </location>
</feature>
<gene>
    <name evidence="3" type="ORF">FRACYDRAFT_235257</name>
</gene>
<dbReference type="AlphaFoldDB" id="A0A1E7FTZ6"/>
<feature type="compositionally biased region" description="Low complexity" evidence="1">
    <location>
        <begin position="438"/>
        <end position="450"/>
    </location>
</feature>
<dbReference type="KEGG" id="fcy:FRACYDRAFT_235257"/>
<name>A0A1E7FTZ6_9STRA</name>
<feature type="domain" description="J" evidence="2">
    <location>
        <begin position="213"/>
        <end position="296"/>
    </location>
</feature>
<organism evidence="3 4">
    <name type="scientific">Fragilariopsis cylindrus CCMP1102</name>
    <dbReference type="NCBI Taxonomy" id="635003"/>
    <lineage>
        <taxon>Eukaryota</taxon>
        <taxon>Sar</taxon>
        <taxon>Stramenopiles</taxon>
        <taxon>Ochrophyta</taxon>
        <taxon>Bacillariophyta</taxon>
        <taxon>Bacillariophyceae</taxon>
        <taxon>Bacillariophycidae</taxon>
        <taxon>Bacillariales</taxon>
        <taxon>Bacillariaceae</taxon>
        <taxon>Fragilariopsis</taxon>
    </lineage>
</organism>
<dbReference type="OrthoDB" id="49682at2759"/>
<dbReference type="Gene3D" id="1.10.287.110">
    <property type="entry name" value="DnaJ domain"/>
    <property type="match status" value="1"/>
</dbReference>
<evidence type="ECO:0000313" key="4">
    <source>
        <dbReference type="Proteomes" id="UP000095751"/>
    </source>
</evidence>
<dbReference type="EMBL" id="KV784354">
    <property type="protein sequence ID" value="OEU21631.1"/>
    <property type="molecule type" value="Genomic_DNA"/>
</dbReference>
<sequence>MQYPTRNRSSRRQKSYNNLVDVEHNNEKNVATTTKCSKEETPLSSSRILFNRRQGITSTNMISRFKSRISLNRRQQQRITPRKKQPVINSKKRGEVVSNSNNNMNRNVNSGDINSPVLSSSSQTCCSTSSGSSSSSKSTSELELQSNKLVEGSSSQQKPPPPSPQQKEEEKGQALPRSYVDAILKVYGTSRRSSSSSSLSSSLYVADNDDVDLYRDVLQISSKASNREIQMAYIREGRSMLITTNNNDKDDGTTTSSARSTELLDDRETKLKFIALSMAHEILSTPSLKEIYDTTQRQQSGGSSDDDAVCCEISKSDSTSKAKAKEKQVSPVKVLRASSYNTNVGRDIIFGRSSSLPSSLLLSNGIARSSTGLSALTSSSSSSSSIRWKDHVEEMKFIGHPNEHEKWIRKAAKSEEKEKQKQQQQQLEKHTKTERTNTSSSSSTSTSQCCTSIPEELESRLVSMDADVGGERLFVKDFWDTFEDSLDTVTSVVLVGPNVLNSGITDGIEVYEEAAGTVKSFDVFTT</sequence>
<feature type="region of interest" description="Disordered" evidence="1">
    <location>
        <begin position="72"/>
        <end position="175"/>
    </location>
</feature>
<feature type="compositionally biased region" description="Basic and acidic residues" evidence="1">
    <location>
        <begin position="411"/>
        <end position="435"/>
    </location>
</feature>
<feature type="region of interest" description="Disordered" evidence="1">
    <location>
        <begin position="411"/>
        <end position="450"/>
    </location>
</feature>
<evidence type="ECO:0000256" key="1">
    <source>
        <dbReference type="SAM" id="MobiDB-lite"/>
    </source>
</evidence>
<proteinExistence type="predicted"/>
<reference evidence="3 4" key="1">
    <citation type="submission" date="2016-09" db="EMBL/GenBank/DDBJ databases">
        <title>Extensive genetic diversity and differential bi-allelic expression allows diatom success in the polar Southern Ocean.</title>
        <authorList>
            <consortium name="DOE Joint Genome Institute"/>
            <person name="Mock T."/>
            <person name="Otillar R.P."/>
            <person name="Strauss J."/>
            <person name="Dupont C."/>
            <person name="Frickenhaus S."/>
            <person name="Maumus F."/>
            <person name="Mcmullan M."/>
            <person name="Sanges R."/>
            <person name="Schmutz J."/>
            <person name="Toseland A."/>
            <person name="Valas R."/>
            <person name="Veluchamy A."/>
            <person name="Ward B.J."/>
            <person name="Allen A."/>
            <person name="Barry K."/>
            <person name="Falciatore A."/>
            <person name="Ferrante M."/>
            <person name="Fortunato A.E."/>
            <person name="Gloeckner G."/>
            <person name="Gruber A."/>
            <person name="Hipkin R."/>
            <person name="Janech M."/>
            <person name="Kroth P."/>
            <person name="Leese F."/>
            <person name="Lindquist E."/>
            <person name="Lyon B.R."/>
            <person name="Martin J."/>
            <person name="Mayer C."/>
            <person name="Parker M."/>
            <person name="Quesneville H."/>
            <person name="Raymond J."/>
            <person name="Uhlig C."/>
            <person name="Valentin K.U."/>
            <person name="Worden A.Z."/>
            <person name="Armbrust E.V."/>
            <person name="Bowler C."/>
            <person name="Green B."/>
            <person name="Moulton V."/>
            <person name="Van Oosterhout C."/>
            <person name="Grigoriev I."/>
        </authorList>
    </citation>
    <scope>NUCLEOTIDE SEQUENCE [LARGE SCALE GENOMIC DNA]</scope>
    <source>
        <strain evidence="3 4">CCMP1102</strain>
    </source>
</reference>
<feature type="compositionally biased region" description="Low complexity" evidence="1">
    <location>
        <begin position="118"/>
        <end position="157"/>
    </location>
</feature>